<proteinExistence type="predicted"/>
<dbReference type="AlphaFoldDB" id="A0A8H5AQV9"/>
<reference evidence="7 8" key="1">
    <citation type="journal article" date="2020" name="ISME J.">
        <title>Uncovering the hidden diversity of litter-decomposition mechanisms in mushroom-forming fungi.</title>
        <authorList>
            <person name="Floudas D."/>
            <person name="Bentzer J."/>
            <person name="Ahren D."/>
            <person name="Johansson T."/>
            <person name="Persson P."/>
            <person name="Tunlid A."/>
        </authorList>
    </citation>
    <scope>NUCLEOTIDE SEQUENCE [LARGE SCALE GENOMIC DNA]</scope>
    <source>
        <strain evidence="7 8">CBS 101986</strain>
    </source>
</reference>
<sequence length="307" mass="33602">MPPLMLAAVRLLVAGYTFVTLVVKLALEVQMEGNADSFLSYFTDLTFIGLCAYYFAAGTQTLAYALVMRRRGDEVSSKRTVYPLQWWWRSLQALHVVLYATIVNMPIIVTVVFWALLANASTLDTPFDAWSNISVHALNSVFALFEILFTNSPPTPWLTLASNIAVLSGYLCVAYITHATQGIYTYGFLDPSKQHGLVAAYVFGIAVAECIVFGLVRSIILYRERWGVCGGRVSSTALESAGGTSGAHKHDISTTILPMAERRRSLDSGTGTMAKLSGEEADAQEDWEEVHVPEKQLLGSDKGDNAV</sequence>
<keyword evidence="4 6" id="KW-0472">Membrane</keyword>
<feature type="transmembrane region" description="Helical" evidence="6">
    <location>
        <begin position="7"/>
        <end position="27"/>
    </location>
</feature>
<dbReference type="GO" id="GO:0012505">
    <property type="term" value="C:endomembrane system"/>
    <property type="evidence" value="ECO:0007669"/>
    <property type="project" value="UniProtKB-SubCell"/>
</dbReference>
<dbReference type="GO" id="GO:0016020">
    <property type="term" value="C:membrane"/>
    <property type="evidence" value="ECO:0007669"/>
    <property type="project" value="InterPro"/>
</dbReference>
<keyword evidence="3 6" id="KW-1133">Transmembrane helix</keyword>
<comment type="caution">
    <text evidence="7">The sequence shown here is derived from an EMBL/GenBank/DDBJ whole genome shotgun (WGS) entry which is preliminary data.</text>
</comment>
<evidence type="ECO:0000256" key="3">
    <source>
        <dbReference type="ARBA" id="ARBA00022989"/>
    </source>
</evidence>
<evidence type="ECO:0000256" key="2">
    <source>
        <dbReference type="ARBA" id="ARBA00022692"/>
    </source>
</evidence>
<feature type="region of interest" description="Disordered" evidence="5">
    <location>
        <begin position="268"/>
        <end position="307"/>
    </location>
</feature>
<dbReference type="OrthoDB" id="419711at2759"/>
<evidence type="ECO:0000256" key="1">
    <source>
        <dbReference type="ARBA" id="ARBA00004127"/>
    </source>
</evidence>
<accession>A0A8H5AQV9</accession>
<feature type="transmembrane region" description="Helical" evidence="6">
    <location>
        <begin position="96"/>
        <end position="117"/>
    </location>
</feature>
<feature type="transmembrane region" description="Helical" evidence="6">
    <location>
        <begin position="156"/>
        <end position="176"/>
    </location>
</feature>
<name>A0A8H5AQV9_9AGAR</name>
<keyword evidence="8" id="KW-1185">Reference proteome</keyword>
<gene>
    <name evidence="7" type="ORF">D9619_012459</name>
</gene>
<protein>
    <submittedName>
        <fullName evidence="7">Uncharacterized protein</fullName>
    </submittedName>
</protein>
<dbReference type="InterPro" id="IPR006838">
    <property type="entry name" value="ADTRP_AIG1"/>
</dbReference>
<feature type="transmembrane region" description="Helical" evidence="6">
    <location>
        <begin position="196"/>
        <end position="216"/>
    </location>
</feature>
<dbReference type="Proteomes" id="UP000567179">
    <property type="component" value="Unassembled WGS sequence"/>
</dbReference>
<dbReference type="PANTHER" id="PTHR12242">
    <property type="entry name" value="OS02G0130600 PROTEIN-RELATED"/>
    <property type="match status" value="1"/>
</dbReference>
<dbReference type="EMBL" id="JAACJJ010000059">
    <property type="protein sequence ID" value="KAF5309440.1"/>
    <property type="molecule type" value="Genomic_DNA"/>
</dbReference>
<dbReference type="PANTHER" id="PTHR12242:SF1">
    <property type="entry name" value="MYND-TYPE DOMAIN-CONTAINING PROTEIN"/>
    <property type="match status" value="1"/>
</dbReference>
<feature type="transmembrane region" description="Helical" evidence="6">
    <location>
        <begin position="47"/>
        <end position="67"/>
    </location>
</feature>
<evidence type="ECO:0000256" key="4">
    <source>
        <dbReference type="ARBA" id="ARBA00023136"/>
    </source>
</evidence>
<keyword evidence="2 6" id="KW-0812">Transmembrane</keyword>
<evidence type="ECO:0000313" key="7">
    <source>
        <dbReference type="EMBL" id="KAF5309440.1"/>
    </source>
</evidence>
<organism evidence="7 8">
    <name type="scientific">Psilocybe cf. subviscida</name>
    <dbReference type="NCBI Taxonomy" id="2480587"/>
    <lineage>
        <taxon>Eukaryota</taxon>
        <taxon>Fungi</taxon>
        <taxon>Dikarya</taxon>
        <taxon>Basidiomycota</taxon>
        <taxon>Agaricomycotina</taxon>
        <taxon>Agaricomycetes</taxon>
        <taxon>Agaricomycetidae</taxon>
        <taxon>Agaricales</taxon>
        <taxon>Agaricineae</taxon>
        <taxon>Strophariaceae</taxon>
        <taxon>Psilocybe</taxon>
    </lineage>
</organism>
<feature type="compositionally biased region" description="Acidic residues" evidence="5">
    <location>
        <begin position="279"/>
        <end position="288"/>
    </location>
</feature>
<feature type="transmembrane region" description="Helical" evidence="6">
    <location>
        <begin position="129"/>
        <end position="149"/>
    </location>
</feature>
<comment type="subcellular location">
    <subcellularLocation>
        <location evidence="1">Endomembrane system</location>
        <topology evidence="1">Multi-pass membrane protein</topology>
    </subcellularLocation>
</comment>
<evidence type="ECO:0000256" key="6">
    <source>
        <dbReference type="SAM" id="Phobius"/>
    </source>
</evidence>
<evidence type="ECO:0000256" key="5">
    <source>
        <dbReference type="SAM" id="MobiDB-lite"/>
    </source>
</evidence>
<evidence type="ECO:0000313" key="8">
    <source>
        <dbReference type="Proteomes" id="UP000567179"/>
    </source>
</evidence>
<dbReference type="Pfam" id="PF04750">
    <property type="entry name" value="Far-17a_AIG1"/>
    <property type="match status" value="1"/>
</dbReference>